<evidence type="ECO:0000313" key="1">
    <source>
        <dbReference type="EMBL" id="GLQ06634.1"/>
    </source>
</evidence>
<dbReference type="RefSeq" id="WP_206374493.1">
    <property type="nucleotide sequence ID" value="NZ_BSNF01000006.1"/>
</dbReference>
<dbReference type="InterPro" id="IPR009569">
    <property type="entry name" value="AA_synth_put"/>
</dbReference>
<evidence type="ECO:0000313" key="2">
    <source>
        <dbReference type="Proteomes" id="UP001161409"/>
    </source>
</evidence>
<protein>
    <recommendedName>
        <fullName evidence="3">Amino acid synthesis family protein</fullName>
    </recommendedName>
</protein>
<dbReference type="EMBL" id="BSNF01000006">
    <property type="protein sequence ID" value="GLQ06634.1"/>
    <property type="molecule type" value="Genomic_DNA"/>
</dbReference>
<dbReference type="InterPro" id="IPR035936">
    <property type="entry name" value="BB2672"/>
</dbReference>
<reference evidence="1" key="2">
    <citation type="submission" date="2023-01" db="EMBL/GenBank/DDBJ databases">
        <title>Draft genome sequence of Sneathiella chinensis strain NBRC 103408.</title>
        <authorList>
            <person name="Sun Q."/>
            <person name="Mori K."/>
        </authorList>
    </citation>
    <scope>NUCLEOTIDE SEQUENCE</scope>
    <source>
        <strain evidence="1">NBRC 103408</strain>
    </source>
</reference>
<evidence type="ECO:0008006" key="3">
    <source>
        <dbReference type="Google" id="ProtNLM"/>
    </source>
</evidence>
<organism evidence="1 2">
    <name type="scientific">Sneathiella chinensis</name>
    <dbReference type="NCBI Taxonomy" id="349750"/>
    <lineage>
        <taxon>Bacteria</taxon>
        <taxon>Pseudomonadati</taxon>
        <taxon>Pseudomonadota</taxon>
        <taxon>Alphaproteobacteria</taxon>
        <taxon>Sneathiellales</taxon>
        <taxon>Sneathiellaceae</taxon>
        <taxon>Sneathiella</taxon>
    </lineage>
</organism>
<reference evidence="1" key="1">
    <citation type="journal article" date="2014" name="Int. J. Syst. Evol. Microbiol.">
        <title>Complete genome of a new Firmicutes species belonging to the dominant human colonic microbiota ('Ruminococcus bicirculans') reveals two chromosomes and a selective capacity to utilize plant glucans.</title>
        <authorList>
            <consortium name="NISC Comparative Sequencing Program"/>
            <person name="Wegmann U."/>
            <person name="Louis P."/>
            <person name="Goesmann A."/>
            <person name="Henrissat B."/>
            <person name="Duncan S.H."/>
            <person name="Flint H.J."/>
        </authorList>
    </citation>
    <scope>NUCLEOTIDE SEQUENCE</scope>
    <source>
        <strain evidence="1">NBRC 103408</strain>
    </source>
</reference>
<dbReference type="Proteomes" id="UP001161409">
    <property type="component" value="Unassembled WGS sequence"/>
</dbReference>
<gene>
    <name evidence="1" type="ORF">GCM10007924_18550</name>
</gene>
<accession>A0ABQ5U3A4</accession>
<comment type="caution">
    <text evidence="1">The sequence shown here is derived from an EMBL/GenBank/DDBJ whole genome shotgun (WGS) entry which is preliminary data.</text>
</comment>
<keyword evidence="2" id="KW-1185">Reference proteome</keyword>
<sequence length="195" mass="20787">MSELVKVRKISTQVEEVYHEGGPVRAEPVLKGSIVAVVENPYAGRYVEDITPFMEALKPLGLKLAKQLIEALGGDAETITSYGKGAIVGEDGESEHGATWHVAGGYAMREALGKALAIVPSSKKVGHMGSRLEIPLTHKDASYVRSHFDAMEVGLGDSPRRGEILFALVMTTGGRPHARLGGLAAEDISQNDGLR</sequence>
<proteinExistence type="predicted"/>
<dbReference type="SUPFAM" id="SSF160519">
    <property type="entry name" value="BB2672-like"/>
    <property type="match status" value="1"/>
</dbReference>
<dbReference type="Gene3D" id="3.30.1330.110">
    <property type="entry name" value="BB2672"/>
    <property type="match status" value="1"/>
</dbReference>
<name>A0ABQ5U3A4_9PROT</name>
<dbReference type="Pfam" id="PF06684">
    <property type="entry name" value="AA_synth"/>
    <property type="match status" value="1"/>
</dbReference>